<dbReference type="RefSeq" id="WP_011313093.1">
    <property type="nucleotide sequence ID" value="NC_007404.1"/>
</dbReference>
<dbReference type="AlphaFoldDB" id="Q3SFS2"/>
<dbReference type="CDD" id="cd06223">
    <property type="entry name" value="PRTases_typeI"/>
    <property type="match status" value="1"/>
</dbReference>
<reference evidence="2 3" key="1">
    <citation type="journal article" date="2006" name="J. Bacteriol.">
        <title>The genome sequence of the obligately chemolithoautotrophic, facultatively anaerobic bacterium Thiobacillus denitrificans.</title>
        <authorList>
            <person name="Beller H.R."/>
            <person name="Chain P.S."/>
            <person name="Letain T.E."/>
            <person name="Chakicherla A."/>
            <person name="Larimer F.W."/>
            <person name="Richardson P.M."/>
            <person name="Coleman M.A."/>
            <person name="Wood A.P."/>
            <person name="Kelly D.P."/>
        </authorList>
    </citation>
    <scope>NUCLEOTIDE SEQUENCE [LARGE SCALE GENOMIC DNA]</scope>
    <source>
        <strain evidence="2 3">ATCC 25259</strain>
    </source>
</reference>
<name>Q3SFS2_THIDA</name>
<evidence type="ECO:0000313" key="3">
    <source>
        <dbReference type="Proteomes" id="UP000008291"/>
    </source>
</evidence>
<dbReference type="PANTHER" id="PTHR11608">
    <property type="entry name" value="BIFUNCTIONAL PROTEIN PYRR"/>
    <property type="match status" value="1"/>
</dbReference>
<keyword evidence="3" id="KW-1185">Reference proteome</keyword>
<keyword evidence="2" id="KW-0808">Transferase</keyword>
<accession>Q3SFS2</accession>
<dbReference type="OrthoDB" id="9802227at2"/>
<dbReference type="NCBIfam" id="NF003545">
    <property type="entry name" value="PRK05205.1-1"/>
    <property type="match status" value="1"/>
</dbReference>
<evidence type="ECO:0000313" key="2">
    <source>
        <dbReference type="EMBL" id="AAZ98534.1"/>
    </source>
</evidence>
<organism evidence="2 3">
    <name type="scientific">Thiobacillus denitrificans (strain ATCC 25259 / T1)</name>
    <dbReference type="NCBI Taxonomy" id="292415"/>
    <lineage>
        <taxon>Bacteria</taxon>
        <taxon>Pseudomonadati</taxon>
        <taxon>Pseudomonadota</taxon>
        <taxon>Betaproteobacteria</taxon>
        <taxon>Nitrosomonadales</taxon>
        <taxon>Thiobacillaceae</taxon>
        <taxon>Thiobacillus</taxon>
    </lineage>
</organism>
<dbReference type="STRING" id="292415.Tbd_2581"/>
<dbReference type="NCBIfam" id="NF003549">
    <property type="entry name" value="PRK05205.1-5"/>
    <property type="match status" value="1"/>
</dbReference>
<dbReference type="KEGG" id="tbd:Tbd_2581"/>
<proteinExistence type="predicted"/>
<dbReference type="Proteomes" id="UP000008291">
    <property type="component" value="Chromosome"/>
</dbReference>
<dbReference type="SUPFAM" id="SSF53271">
    <property type="entry name" value="PRTase-like"/>
    <property type="match status" value="1"/>
</dbReference>
<protein>
    <submittedName>
        <fullName evidence="2">Uracil phosphoribosyltransferase</fullName>
        <ecNumber evidence="2">2.4.2.9</ecNumber>
    </submittedName>
</protein>
<dbReference type="InterPro" id="IPR050137">
    <property type="entry name" value="PyrR_bifunctional"/>
</dbReference>
<dbReference type="EMBL" id="CP000116">
    <property type="protein sequence ID" value="AAZ98534.1"/>
    <property type="molecule type" value="Genomic_DNA"/>
</dbReference>
<dbReference type="InterPro" id="IPR000836">
    <property type="entry name" value="PRTase_dom"/>
</dbReference>
<evidence type="ECO:0000259" key="1">
    <source>
        <dbReference type="Pfam" id="PF00156"/>
    </source>
</evidence>
<dbReference type="Pfam" id="PF00156">
    <property type="entry name" value="Pribosyltran"/>
    <property type="match status" value="1"/>
</dbReference>
<sequence>MHASLPDANTLIARLAESIAPTFAPETVIVGIHSGGVWVAERLHALLKCASPVGALDISFYRDDFSRIGLHPQVKPSNLPFDLENRVILLVDDVLHTGRTVRAAMNELFDYGRPASIRLAVLVDRGGRELPIRPDFAALTLEVPPHQNINLSRLDDGHLTLSLA</sequence>
<keyword evidence="2" id="KW-0328">Glycosyltransferase</keyword>
<dbReference type="Gene3D" id="3.40.50.2020">
    <property type="match status" value="1"/>
</dbReference>
<dbReference type="InterPro" id="IPR029057">
    <property type="entry name" value="PRTase-like"/>
</dbReference>
<dbReference type="eggNOG" id="COG2065">
    <property type="taxonomic scope" value="Bacteria"/>
</dbReference>
<feature type="domain" description="Phosphoribosyltransferase" evidence="1">
    <location>
        <begin position="10"/>
        <end position="136"/>
    </location>
</feature>
<dbReference type="PANTHER" id="PTHR11608:SF0">
    <property type="entry name" value="BIFUNCTIONAL PROTEIN PYRR"/>
    <property type="match status" value="1"/>
</dbReference>
<dbReference type="GO" id="GO:0004845">
    <property type="term" value="F:uracil phosphoribosyltransferase activity"/>
    <property type="evidence" value="ECO:0007669"/>
    <property type="project" value="UniProtKB-EC"/>
</dbReference>
<gene>
    <name evidence="2" type="ordered locus">Tbd_2581</name>
</gene>
<dbReference type="HOGENOM" id="CLU_094234_1_1_4"/>
<dbReference type="EC" id="2.4.2.9" evidence="2"/>